<dbReference type="InterPro" id="IPR035959">
    <property type="entry name" value="RutC-like_sf"/>
</dbReference>
<dbReference type="PANTHER" id="PTHR11803">
    <property type="entry name" value="2-IMINOBUTANOATE/2-IMINOPROPANOATE DEAMINASE RIDA"/>
    <property type="match status" value="1"/>
</dbReference>
<dbReference type="AlphaFoldDB" id="X0SW05"/>
<dbReference type="Pfam" id="PF01042">
    <property type="entry name" value="Ribonuc_L-PSP"/>
    <property type="match status" value="1"/>
</dbReference>
<comment type="similarity">
    <text evidence="1">Belongs to the RutC family.</text>
</comment>
<dbReference type="PANTHER" id="PTHR11803:SF58">
    <property type="entry name" value="PROTEIN HMF1-RELATED"/>
    <property type="match status" value="1"/>
</dbReference>
<dbReference type="CDD" id="cd00448">
    <property type="entry name" value="YjgF_YER057c_UK114_family"/>
    <property type="match status" value="1"/>
</dbReference>
<evidence type="ECO:0000256" key="1">
    <source>
        <dbReference type="ARBA" id="ARBA00010552"/>
    </source>
</evidence>
<dbReference type="InterPro" id="IPR006175">
    <property type="entry name" value="YjgF/YER057c/UK114"/>
</dbReference>
<dbReference type="GO" id="GO:0005829">
    <property type="term" value="C:cytosol"/>
    <property type="evidence" value="ECO:0007669"/>
    <property type="project" value="TreeGrafter"/>
</dbReference>
<dbReference type="SUPFAM" id="SSF55298">
    <property type="entry name" value="YjgF-like"/>
    <property type="match status" value="1"/>
</dbReference>
<gene>
    <name evidence="2" type="ORF">S01H1_06196</name>
</gene>
<sequence>MSKRAYSKFRRSGDFIFVSGQTGFNPDDRTIGDTVEEQTEQTLKNVKAILKEAGASMNDVVKCSVFLKDMAEFRQMNSIYVTFFDDPPPARTTVGAPLSSPKMKVEIDAIVYAPE</sequence>
<evidence type="ECO:0000313" key="2">
    <source>
        <dbReference type="EMBL" id="GAF79331.1"/>
    </source>
</evidence>
<accession>X0SW05</accession>
<dbReference type="Gene3D" id="3.30.1330.40">
    <property type="entry name" value="RutC-like"/>
    <property type="match status" value="1"/>
</dbReference>
<proteinExistence type="inferred from homology"/>
<name>X0SW05_9ZZZZ</name>
<dbReference type="InterPro" id="IPR006056">
    <property type="entry name" value="RidA"/>
</dbReference>
<dbReference type="FunFam" id="3.30.1330.40:FF:000001">
    <property type="entry name" value="L-PSP family endoribonuclease"/>
    <property type="match status" value="1"/>
</dbReference>
<dbReference type="EMBL" id="BARS01003212">
    <property type="protein sequence ID" value="GAF79331.1"/>
    <property type="molecule type" value="Genomic_DNA"/>
</dbReference>
<organism evidence="2">
    <name type="scientific">marine sediment metagenome</name>
    <dbReference type="NCBI Taxonomy" id="412755"/>
    <lineage>
        <taxon>unclassified sequences</taxon>
        <taxon>metagenomes</taxon>
        <taxon>ecological metagenomes</taxon>
    </lineage>
</organism>
<comment type="caution">
    <text evidence="2">The sequence shown here is derived from an EMBL/GenBank/DDBJ whole genome shotgun (WGS) entry which is preliminary data.</text>
</comment>
<dbReference type="GO" id="GO:0019239">
    <property type="term" value="F:deaminase activity"/>
    <property type="evidence" value="ECO:0007669"/>
    <property type="project" value="TreeGrafter"/>
</dbReference>
<dbReference type="NCBIfam" id="TIGR00004">
    <property type="entry name" value="Rid family detoxifying hydrolase"/>
    <property type="match status" value="1"/>
</dbReference>
<protein>
    <submittedName>
        <fullName evidence="2">Uncharacterized protein</fullName>
    </submittedName>
</protein>
<reference evidence="2" key="1">
    <citation type="journal article" date="2014" name="Front. Microbiol.">
        <title>High frequency of phylogenetically diverse reductive dehalogenase-homologous genes in deep subseafloor sedimentary metagenomes.</title>
        <authorList>
            <person name="Kawai M."/>
            <person name="Futagami T."/>
            <person name="Toyoda A."/>
            <person name="Takaki Y."/>
            <person name="Nishi S."/>
            <person name="Hori S."/>
            <person name="Arai W."/>
            <person name="Tsubouchi T."/>
            <person name="Morono Y."/>
            <person name="Uchiyama I."/>
            <person name="Ito T."/>
            <person name="Fujiyama A."/>
            <person name="Inagaki F."/>
            <person name="Takami H."/>
        </authorList>
    </citation>
    <scope>NUCLEOTIDE SEQUENCE</scope>
    <source>
        <strain evidence="2">Expedition CK06-06</strain>
    </source>
</reference>